<accession>A0ABP8L659</accession>
<keyword evidence="1" id="KW-0732">Signal</keyword>
<dbReference type="Proteomes" id="UP001501788">
    <property type="component" value="Unassembled WGS sequence"/>
</dbReference>
<sequence>MRRPVRHAAVWAAGAAALALVGCGGGGGDGPGTGPDVGYTIAGQLSGLAAGQRVVLQNNGGDDLSVAANGRFAFGTTVSATRPYAVTVKTQPTGQRCTVSQGSGNATGPVENVAVRCENVAAGTYTVGGTVSGLSGAGLVLQNNGWDSLAVGSNGGFTFGSTMAGGATYDVTVRSQPAGQSCSVRNGRGTVGTAPVNNVEVTCGNTLDLPVGDWKVELCTQVRPGQWGRNLWRVTRQADNRVTAQMGAALYSSSTCSGTPTIPPPLTDVGTIVFDRNASTPALTAFWGLWTQPSGQSTRVVWGRKNGRLCLMADQTPSVFPTAASVESYVDLVIPNRLCYTLE</sequence>
<protein>
    <submittedName>
        <fullName evidence="2">Uncharacterized protein</fullName>
    </submittedName>
</protein>
<comment type="caution">
    <text evidence="2">The sequence shown here is derived from an EMBL/GenBank/DDBJ whole genome shotgun (WGS) entry which is preliminary data.</text>
</comment>
<evidence type="ECO:0000313" key="2">
    <source>
        <dbReference type="EMBL" id="GAA4423589.1"/>
    </source>
</evidence>
<reference evidence="3" key="1">
    <citation type="journal article" date="2019" name="Int. J. Syst. Evol. Microbiol.">
        <title>The Global Catalogue of Microorganisms (GCM) 10K type strain sequencing project: providing services to taxonomists for standard genome sequencing and annotation.</title>
        <authorList>
            <consortium name="The Broad Institute Genomics Platform"/>
            <consortium name="The Broad Institute Genome Sequencing Center for Infectious Disease"/>
            <person name="Wu L."/>
            <person name="Ma J."/>
        </authorList>
    </citation>
    <scope>NUCLEOTIDE SEQUENCE [LARGE SCALE GENOMIC DNA]</scope>
    <source>
        <strain evidence="3">JCM 31890</strain>
    </source>
</reference>
<feature type="chain" id="PRO_5045235509" evidence="1">
    <location>
        <begin position="20"/>
        <end position="343"/>
    </location>
</feature>
<name>A0ABP8L659_9BURK</name>
<keyword evidence="3" id="KW-1185">Reference proteome</keyword>
<gene>
    <name evidence="2" type="ORF">GCM10023090_15950</name>
</gene>
<proteinExistence type="predicted"/>
<dbReference type="EMBL" id="BAABEX010000010">
    <property type="protein sequence ID" value="GAA4423589.1"/>
    <property type="molecule type" value="Genomic_DNA"/>
</dbReference>
<dbReference type="PROSITE" id="PS51257">
    <property type="entry name" value="PROKAR_LIPOPROTEIN"/>
    <property type="match status" value="1"/>
</dbReference>
<evidence type="ECO:0000256" key="1">
    <source>
        <dbReference type="SAM" id="SignalP"/>
    </source>
</evidence>
<evidence type="ECO:0000313" key="3">
    <source>
        <dbReference type="Proteomes" id="UP001501788"/>
    </source>
</evidence>
<organism evidence="2 3">
    <name type="scientific">Acidovorax lacteus</name>
    <dbReference type="NCBI Taxonomy" id="1924988"/>
    <lineage>
        <taxon>Bacteria</taxon>
        <taxon>Pseudomonadati</taxon>
        <taxon>Pseudomonadota</taxon>
        <taxon>Betaproteobacteria</taxon>
        <taxon>Burkholderiales</taxon>
        <taxon>Comamonadaceae</taxon>
        <taxon>Acidovorax</taxon>
    </lineage>
</organism>
<feature type="signal peptide" evidence="1">
    <location>
        <begin position="1"/>
        <end position="19"/>
    </location>
</feature>